<evidence type="ECO:0000313" key="11">
    <source>
        <dbReference type="Proteomes" id="UP000477911"/>
    </source>
</evidence>
<proteinExistence type="inferred from homology"/>
<comment type="cofactor">
    <cofactor evidence="8">
        <name>a divalent metal cation</name>
        <dbReference type="ChEBI" id="CHEBI:60240"/>
    </cofactor>
    <text evidence="8">Binds 1 divalent metal cation per subunit.</text>
</comment>
<dbReference type="GO" id="GO:0006046">
    <property type="term" value="P:N-acetylglucosamine catabolic process"/>
    <property type="evidence" value="ECO:0007669"/>
    <property type="project" value="TreeGrafter"/>
</dbReference>
<feature type="binding site" evidence="7">
    <location>
        <begin position="302"/>
        <end position="304"/>
    </location>
    <ligand>
        <name>substrate</name>
    </ligand>
</feature>
<evidence type="ECO:0000256" key="4">
    <source>
        <dbReference type="ARBA" id="ARBA00023277"/>
    </source>
</evidence>
<feature type="binding site" evidence="7">
    <location>
        <position position="246"/>
    </location>
    <ligand>
        <name>substrate</name>
    </ligand>
</feature>
<feature type="binding site" evidence="7">
    <location>
        <begin position="215"/>
        <end position="216"/>
    </location>
    <ligand>
        <name>substrate</name>
    </ligand>
</feature>
<evidence type="ECO:0000313" key="10">
    <source>
        <dbReference type="EMBL" id="MXN18509.1"/>
    </source>
</evidence>
<evidence type="ECO:0000256" key="6">
    <source>
        <dbReference type="PIRSR" id="PIRSR038994-1"/>
    </source>
</evidence>
<dbReference type="Pfam" id="PF01979">
    <property type="entry name" value="Amidohydro_1"/>
    <property type="match status" value="1"/>
</dbReference>
<dbReference type="InterPro" id="IPR003764">
    <property type="entry name" value="GlcNAc_6-P_deAcase"/>
</dbReference>
<dbReference type="EMBL" id="WUMU01000013">
    <property type="protein sequence ID" value="MXN18509.1"/>
    <property type="molecule type" value="Genomic_DNA"/>
</dbReference>
<evidence type="ECO:0000256" key="2">
    <source>
        <dbReference type="ARBA" id="ARBA00022723"/>
    </source>
</evidence>
<dbReference type="Proteomes" id="UP000477911">
    <property type="component" value="Unassembled WGS sequence"/>
</dbReference>
<feature type="binding site" evidence="8">
    <location>
        <position position="212"/>
    </location>
    <ligand>
        <name>Zn(2+)</name>
        <dbReference type="ChEBI" id="CHEBI:29105"/>
    </ligand>
</feature>
<dbReference type="PANTHER" id="PTHR11113:SF14">
    <property type="entry name" value="N-ACETYLGLUCOSAMINE-6-PHOSPHATE DEACETYLASE"/>
    <property type="match status" value="1"/>
</dbReference>
<dbReference type="PANTHER" id="PTHR11113">
    <property type="entry name" value="N-ACETYLGLUCOSAMINE-6-PHOSPHATE DEACETYLASE"/>
    <property type="match status" value="1"/>
</dbReference>
<protein>
    <submittedName>
        <fullName evidence="10">Amidohydrolase family protein</fullName>
    </submittedName>
</protein>
<feature type="binding site" evidence="7">
    <location>
        <position position="136"/>
    </location>
    <ligand>
        <name>substrate</name>
    </ligand>
</feature>
<dbReference type="Gene3D" id="2.30.40.10">
    <property type="entry name" value="Urease, subunit C, domain 1"/>
    <property type="match status" value="1"/>
</dbReference>
<dbReference type="AlphaFoldDB" id="A0A6L7G3Q5"/>
<feature type="domain" description="Amidohydrolase-related" evidence="9">
    <location>
        <begin position="46"/>
        <end position="357"/>
    </location>
</feature>
<feature type="binding site" evidence="8">
    <location>
        <position position="125"/>
    </location>
    <ligand>
        <name>Zn(2+)</name>
        <dbReference type="ChEBI" id="CHEBI:29105"/>
    </ligand>
</feature>
<gene>
    <name evidence="10" type="ORF">GR170_11735</name>
</gene>
<evidence type="ECO:0000256" key="1">
    <source>
        <dbReference type="ARBA" id="ARBA00010716"/>
    </source>
</evidence>
<keyword evidence="4 5" id="KW-0119">Carbohydrate metabolism</keyword>
<evidence type="ECO:0000259" key="9">
    <source>
        <dbReference type="Pfam" id="PF01979"/>
    </source>
</evidence>
<dbReference type="InterPro" id="IPR032466">
    <property type="entry name" value="Metal_Hydrolase"/>
</dbReference>
<keyword evidence="11" id="KW-1185">Reference proteome</keyword>
<dbReference type="GO" id="GO:0046872">
    <property type="term" value="F:metal ion binding"/>
    <property type="evidence" value="ECO:0007669"/>
    <property type="project" value="UniProtKB-KW"/>
</dbReference>
<feature type="active site" description="Proton donor/acceptor" evidence="6">
    <location>
        <position position="270"/>
    </location>
</feature>
<comment type="similarity">
    <text evidence="1 5">Belongs to the metallo-dependent hydrolases superfamily. NagA family.</text>
</comment>
<evidence type="ECO:0000256" key="8">
    <source>
        <dbReference type="PIRSR" id="PIRSR038994-3"/>
    </source>
</evidence>
<dbReference type="InterPro" id="IPR006680">
    <property type="entry name" value="Amidohydro-rel"/>
</dbReference>
<dbReference type="Gene3D" id="3.20.20.140">
    <property type="entry name" value="Metal-dependent hydrolases"/>
    <property type="match status" value="1"/>
</dbReference>
<dbReference type="RefSeq" id="WP_160894641.1">
    <property type="nucleotide sequence ID" value="NZ_WUMU01000013.1"/>
</dbReference>
<comment type="caution">
    <text evidence="10">The sequence shown here is derived from an EMBL/GenBank/DDBJ whole genome shotgun (WGS) entry which is preliminary data.</text>
</comment>
<accession>A0A6L7G3Q5</accession>
<evidence type="ECO:0000256" key="3">
    <source>
        <dbReference type="ARBA" id="ARBA00022801"/>
    </source>
</evidence>
<dbReference type="PIRSF" id="PIRSF038994">
    <property type="entry name" value="NagA"/>
    <property type="match status" value="1"/>
</dbReference>
<keyword evidence="3 5" id="KW-0378">Hydrolase</keyword>
<evidence type="ECO:0000256" key="7">
    <source>
        <dbReference type="PIRSR" id="PIRSR038994-2"/>
    </source>
</evidence>
<reference evidence="10 11" key="1">
    <citation type="submission" date="2019-12" db="EMBL/GenBank/DDBJ databases">
        <authorList>
            <person name="Li M."/>
        </authorList>
    </citation>
    <scope>NUCLEOTIDE SEQUENCE [LARGE SCALE GENOMIC DNA]</scope>
    <source>
        <strain evidence="10 11">GBMRC 2024</strain>
    </source>
</reference>
<dbReference type="GO" id="GO:0008448">
    <property type="term" value="F:N-acetylglucosamine-6-phosphate deacetylase activity"/>
    <property type="evidence" value="ECO:0007669"/>
    <property type="project" value="InterPro"/>
</dbReference>
<dbReference type="SUPFAM" id="SSF51556">
    <property type="entry name" value="Metallo-dependent hydrolases"/>
    <property type="match status" value="1"/>
</dbReference>
<evidence type="ECO:0000256" key="5">
    <source>
        <dbReference type="PIRNR" id="PIRNR038994"/>
    </source>
</evidence>
<feature type="binding site" evidence="8">
    <location>
        <position position="191"/>
    </location>
    <ligand>
        <name>Zn(2+)</name>
        <dbReference type="ChEBI" id="CHEBI:29105"/>
    </ligand>
</feature>
<dbReference type="InterPro" id="IPR011059">
    <property type="entry name" value="Metal-dep_hydrolase_composite"/>
</dbReference>
<keyword evidence="2 8" id="KW-0479">Metal-binding</keyword>
<sequence length="368" mass="38356">MTLLLPDRIWRDGALHADLVAEHDGKTLTAIRPRQPGDQGQQVALLMPACTDLQVNGSGGVMLNSDPTPEGLAAIVAAQRAVGTGWVMPTLITTSLDQMRQAIAATLAAWTRPGGLPGLAGLHIEGPYLNPARKGTHDAGFIRPFDPELPGLLAPLRAAGIPVMVTLAPERVDPADIRALHELGVVVSAGHTAATAEEARAGIAAGITCFTHLFNAMPQMESRAPGVIAAAINSDCHAGIIVDGHHVHWDMVALACRARPRAGRMFAVSDAMATIGGPDHFTLYGERIDVKDGKLVNAAGSLAGAHVTLLECLRNLVLKVGLPEAEAIAMCTDVPNAVIGQPSPALAPGMPLDLVLALDADWRRVPAG</sequence>
<feature type="binding site" evidence="7">
    <location>
        <position position="223"/>
    </location>
    <ligand>
        <name>substrate</name>
    </ligand>
</feature>
<name>A0A6L7G3Q5_9RHOB</name>
<organism evidence="10 11">
    <name type="scientific">Pseudooceanicola albus</name>
    <dbReference type="NCBI Taxonomy" id="2692189"/>
    <lineage>
        <taxon>Bacteria</taxon>
        <taxon>Pseudomonadati</taxon>
        <taxon>Pseudomonadota</taxon>
        <taxon>Alphaproteobacteria</taxon>
        <taxon>Rhodobacterales</taxon>
        <taxon>Paracoccaceae</taxon>
        <taxon>Pseudooceanicola</taxon>
    </lineage>
</organism>